<organism evidence="7 8">
    <name type="scientific">Alteribacillus bidgolensis</name>
    <dbReference type="NCBI Taxonomy" id="930129"/>
    <lineage>
        <taxon>Bacteria</taxon>
        <taxon>Bacillati</taxon>
        <taxon>Bacillota</taxon>
        <taxon>Bacilli</taxon>
        <taxon>Bacillales</taxon>
        <taxon>Bacillaceae</taxon>
        <taxon>Alteribacillus</taxon>
    </lineage>
</organism>
<name>A0A1G8QAQ6_9BACI</name>
<feature type="domain" description="MPN" evidence="6">
    <location>
        <begin position="1"/>
        <end position="121"/>
    </location>
</feature>
<keyword evidence="7" id="KW-0647">Proteasome</keyword>
<keyword evidence="1" id="KW-0645">Protease</keyword>
<dbReference type="InterPro" id="IPR051929">
    <property type="entry name" value="VirAsm_ModProt"/>
</dbReference>
<dbReference type="InterPro" id="IPR028090">
    <property type="entry name" value="JAB_dom_prok"/>
</dbReference>
<gene>
    <name evidence="7" type="ORF">SAMN05216352_1193</name>
</gene>
<evidence type="ECO:0000259" key="6">
    <source>
        <dbReference type="PROSITE" id="PS50249"/>
    </source>
</evidence>
<dbReference type="EMBL" id="FNDU01000019">
    <property type="protein sequence ID" value="SDJ01884.1"/>
    <property type="molecule type" value="Genomic_DNA"/>
</dbReference>
<dbReference type="Pfam" id="PF14464">
    <property type="entry name" value="Prok-JAB"/>
    <property type="match status" value="1"/>
</dbReference>
<evidence type="ECO:0000256" key="5">
    <source>
        <dbReference type="ARBA" id="ARBA00023049"/>
    </source>
</evidence>
<protein>
    <submittedName>
        <fullName evidence="7">Proteasome lid subunit RPN8/RPN11, contains Jab1/MPN metalloenzyme (JAMM) motif</fullName>
    </submittedName>
</protein>
<dbReference type="SUPFAM" id="SSF102712">
    <property type="entry name" value="JAB1/MPN domain"/>
    <property type="match status" value="1"/>
</dbReference>
<keyword evidence="8" id="KW-1185">Reference proteome</keyword>
<proteinExistence type="predicted"/>
<dbReference type="InterPro" id="IPR037518">
    <property type="entry name" value="MPN"/>
</dbReference>
<keyword evidence="4" id="KW-0862">Zinc</keyword>
<keyword evidence="3" id="KW-0378">Hydrolase</keyword>
<dbReference type="CDD" id="cd08070">
    <property type="entry name" value="MPN_like"/>
    <property type="match status" value="1"/>
</dbReference>
<accession>A0A1G8QAQ6</accession>
<dbReference type="PROSITE" id="PS50249">
    <property type="entry name" value="MPN"/>
    <property type="match status" value="1"/>
</dbReference>
<keyword evidence="2" id="KW-0479">Metal-binding</keyword>
<dbReference type="STRING" id="930129.SAMN05216352_1193"/>
<reference evidence="7 8" key="1">
    <citation type="submission" date="2016-10" db="EMBL/GenBank/DDBJ databases">
        <authorList>
            <person name="de Groot N.N."/>
        </authorList>
    </citation>
    <scope>NUCLEOTIDE SEQUENCE [LARGE SCALE GENOMIC DNA]</scope>
    <source>
        <strain evidence="8">P4B,CCM 7963,CECT 7998,DSM 25260,IBRC-M 10614,KCTC 13821</strain>
    </source>
</reference>
<evidence type="ECO:0000313" key="8">
    <source>
        <dbReference type="Proteomes" id="UP000199017"/>
    </source>
</evidence>
<dbReference type="PANTHER" id="PTHR34858">
    <property type="entry name" value="CYSO-CYSTEINE PEPTIDASE"/>
    <property type="match status" value="1"/>
</dbReference>
<dbReference type="GO" id="GO:0006508">
    <property type="term" value="P:proteolysis"/>
    <property type="evidence" value="ECO:0007669"/>
    <property type="project" value="UniProtKB-KW"/>
</dbReference>
<evidence type="ECO:0000256" key="3">
    <source>
        <dbReference type="ARBA" id="ARBA00022801"/>
    </source>
</evidence>
<evidence type="ECO:0000256" key="1">
    <source>
        <dbReference type="ARBA" id="ARBA00022670"/>
    </source>
</evidence>
<sequence length="121" mass="13851">MIHHCKEELPMEACGLLSGNNRKCETLWKMKNVKQNTHSFEISQKEIDKAFHSIEKKGQTLTGIYHSHPTGAPYPSHQDIVNAHYPKAAYFIISLVPNIPQVKCFRIIKNRVISIEIKVVN</sequence>
<evidence type="ECO:0000256" key="4">
    <source>
        <dbReference type="ARBA" id="ARBA00022833"/>
    </source>
</evidence>
<dbReference type="GO" id="GO:0000502">
    <property type="term" value="C:proteasome complex"/>
    <property type="evidence" value="ECO:0007669"/>
    <property type="project" value="UniProtKB-KW"/>
</dbReference>
<dbReference type="Proteomes" id="UP000199017">
    <property type="component" value="Unassembled WGS sequence"/>
</dbReference>
<keyword evidence="5" id="KW-0482">Metalloprotease</keyword>
<dbReference type="AlphaFoldDB" id="A0A1G8QAQ6"/>
<dbReference type="Gene3D" id="3.40.140.10">
    <property type="entry name" value="Cytidine Deaminase, domain 2"/>
    <property type="match status" value="1"/>
</dbReference>
<dbReference type="GO" id="GO:0008235">
    <property type="term" value="F:metalloexopeptidase activity"/>
    <property type="evidence" value="ECO:0007669"/>
    <property type="project" value="TreeGrafter"/>
</dbReference>
<dbReference type="GO" id="GO:0008270">
    <property type="term" value="F:zinc ion binding"/>
    <property type="evidence" value="ECO:0007669"/>
    <property type="project" value="TreeGrafter"/>
</dbReference>
<evidence type="ECO:0000313" key="7">
    <source>
        <dbReference type="EMBL" id="SDJ01884.1"/>
    </source>
</evidence>
<dbReference type="PANTHER" id="PTHR34858:SF1">
    <property type="entry name" value="CYSO-CYSTEINE PEPTIDASE"/>
    <property type="match status" value="1"/>
</dbReference>
<evidence type="ECO:0000256" key="2">
    <source>
        <dbReference type="ARBA" id="ARBA00022723"/>
    </source>
</evidence>